<protein>
    <submittedName>
        <fullName evidence="2">Uncharacterized protein</fullName>
    </submittedName>
</protein>
<reference evidence="2 3" key="1">
    <citation type="submission" date="2019-02" db="EMBL/GenBank/DDBJ databases">
        <title>Deep-cultivation of Planctomycetes and their phenomic and genomic characterization uncovers novel biology.</title>
        <authorList>
            <person name="Wiegand S."/>
            <person name="Jogler M."/>
            <person name="Boedeker C."/>
            <person name="Pinto D."/>
            <person name="Vollmers J."/>
            <person name="Rivas-Marin E."/>
            <person name="Kohn T."/>
            <person name="Peeters S.H."/>
            <person name="Heuer A."/>
            <person name="Rast P."/>
            <person name="Oberbeckmann S."/>
            <person name="Bunk B."/>
            <person name="Jeske O."/>
            <person name="Meyerdierks A."/>
            <person name="Storesund J.E."/>
            <person name="Kallscheuer N."/>
            <person name="Luecker S."/>
            <person name="Lage O.M."/>
            <person name="Pohl T."/>
            <person name="Merkel B.J."/>
            <person name="Hornburger P."/>
            <person name="Mueller R.-W."/>
            <person name="Bruemmer F."/>
            <person name="Labrenz M."/>
            <person name="Spormann A.M."/>
            <person name="Op Den Camp H."/>
            <person name="Overmann J."/>
            <person name="Amann R."/>
            <person name="Jetten M.S.M."/>
            <person name="Mascher T."/>
            <person name="Medema M.H."/>
            <person name="Devos D.P."/>
            <person name="Kaster A.-K."/>
            <person name="Ovreas L."/>
            <person name="Rohde M."/>
            <person name="Galperin M.Y."/>
            <person name="Jogler C."/>
        </authorList>
    </citation>
    <scope>NUCLEOTIDE SEQUENCE [LARGE SCALE GENOMIC DNA]</scope>
    <source>
        <strain evidence="2 3">Pla52n</strain>
    </source>
</reference>
<proteinExistence type="predicted"/>
<feature type="transmembrane region" description="Helical" evidence="1">
    <location>
        <begin position="25"/>
        <end position="46"/>
    </location>
</feature>
<gene>
    <name evidence="2" type="ORF">Pla52n_62620</name>
</gene>
<feature type="transmembrane region" description="Helical" evidence="1">
    <location>
        <begin position="101"/>
        <end position="118"/>
    </location>
</feature>
<keyword evidence="1" id="KW-1133">Transmembrane helix</keyword>
<keyword evidence="3" id="KW-1185">Reference proteome</keyword>
<sequence>MCVDEPIEKSNSENMSEETTAADRWLIRFLQMVGVFTLFAFPAAVMPESWMIRIAQWLTIKPFPSAPLTFYLARNLSLIYGFGGIGLFVIANDLPRYRPMIRWLAIGTIGFGVMQGVVDGMSSLPIWWTLGESLSTIMGGCLIAWLGRRSAASHQERHVGV</sequence>
<dbReference type="EMBL" id="SJPN01000011">
    <property type="protein sequence ID" value="TWT92388.1"/>
    <property type="molecule type" value="Genomic_DNA"/>
</dbReference>
<comment type="caution">
    <text evidence="2">The sequence shown here is derived from an EMBL/GenBank/DDBJ whole genome shotgun (WGS) entry which is preliminary data.</text>
</comment>
<evidence type="ECO:0000313" key="3">
    <source>
        <dbReference type="Proteomes" id="UP000320176"/>
    </source>
</evidence>
<dbReference type="Proteomes" id="UP000320176">
    <property type="component" value="Unassembled WGS sequence"/>
</dbReference>
<accession>A0A5C5ZZK8</accession>
<dbReference type="AlphaFoldDB" id="A0A5C5ZZK8"/>
<organism evidence="2 3">
    <name type="scientific">Stieleria varia</name>
    <dbReference type="NCBI Taxonomy" id="2528005"/>
    <lineage>
        <taxon>Bacteria</taxon>
        <taxon>Pseudomonadati</taxon>
        <taxon>Planctomycetota</taxon>
        <taxon>Planctomycetia</taxon>
        <taxon>Pirellulales</taxon>
        <taxon>Pirellulaceae</taxon>
        <taxon>Stieleria</taxon>
    </lineage>
</organism>
<evidence type="ECO:0000256" key="1">
    <source>
        <dbReference type="SAM" id="Phobius"/>
    </source>
</evidence>
<name>A0A5C5ZZK8_9BACT</name>
<feature type="transmembrane region" description="Helical" evidence="1">
    <location>
        <begin position="124"/>
        <end position="147"/>
    </location>
</feature>
<keyword evidence="1" id="KW-0472">Membrane</keyword>
<feature type="transmembrane region" description="Helical" evidence="1">
    <location>
        <begin position="66"/>
        <end position="89"/>
    </location>
</feature>
<keyword evidence="1" id="KW-0812">Transmembrane</keyword>
<evidence type="ECO:0000313" key="2">
    <source>
        <dbReference type="EMBL" id="TWT92388.1"/>
    </source>
</evidence>